<reference evidence="2" key="1">
    <citation type="submission" date="2009-06" db="EMBL/GenBank/DDBJ databases">
        <title>Complete sequence of Dickeya dadantii Ech703.</title>
        <authorList>
            <consortium name="US DOE Joint Genome Institute"/>
            <person name="Lucas S."/>
            <person name="Copeland A."/>
            <person name="Lapidus A."/>
            <person name="Glavina del Rio T."/>
            <person name="Dalin E."/>
            <person name="Tice H."/>
            <person name="Bruce D."/>
            <person name="Goodwin L."/>
            <person name="Pitluck S."/>
            <person name="Chertkov O."/>
            <person name="Brettin T."/>
            <person name="Detter J.C."/>
            <person name="Han C."/>
            <person name="Larimer F."/>
            <person name="Land M."/>
            <person name="Hauser L."/>
            <person name="Kyrpides N."/>
            <person name="Mikhailova N."/>
            <person name="Balakrishnan V."/>
            <person name="Glasner J."/>
            <person name="Perna N.T."/>
        </authorList>
    </citation>
    <scope>NUCLEOTIDE SEQUENCE [LARGE SCALE GENOMIC DNA]</scope>
    <source>
        <strain evidence="2">Ech703</strain>
    </source>
</reference>
<feature type="transmembrane region" description="Helical" evidence="1">
    <location>
        <begin position="6"/>
        <end position="26"/>
    </location>
</feature>
<dbReference type="KEGG" id="dda:Dd703_3888"/>
<name>C6C5K4_MUSP7</name>
<gene>
    <name evidence="2" type="ordered locus">Dd703_3888</name>
</gene>
<dbReference type="Proteomes" id="UP000002734">
    <property type="component" value="Chromosome"/>
</dbReference>
<evidence type="ECO:0000256" key="1">
    <source>
        <dbReference type="SAM" id="Phobius"/>
    </source>
</evidence>
<keyword evidence="1" id="KW-0472">Membrane</keyword>
<proteinExistence type="predicted"/>
<dbReference type="AlphaFoldDB" id="C6C5K4"/>
<accession>C6C5K4</accession>
<keyword evidence="3" id="KW-1185">Reference proteome</keyword>
<evidence type="ECO:0000313" key="3">
    <source>
        <dbReference type="Proteomes" id="UP000002734"/>
    </source>
</evidence>
<organism evidence="2 3">
    <name type="scientific">Musicola paradisiaca (strain Ech703)</name>
    <name type="common">Dickeya paradisiaca</name>
    <name type="synonym">Dickeya dadantii</name>
    <dbReference type="NCBI Taxonomy" id="579405"/>
    <lineage>
        <taxon>Bacteria</taxon>
        <taxon>Pseudomonadati</taxon>
        <taxon>Pseudomonadota</taxon>
        <taxon>Gammaproteobacteria</taxon>
        <taxon>Enterobacterales</taxon>
        <taxon>Pectobacteriaceae</taxon>
        <taxon>Musicola</taxon>
    </lineage>
</organism>
<keyword evidence="1" id="KW-0812">Transmembrane</keyword>
<evidence type="ECO:0000313" key="2">
    <source>
        <dbReference type="EMBL" id="ACS87641.1"/>
    </source>
</evidence>
<dbReference type="HOGENOM" id="CLU_3288608_0_0_6"/>
<protein>
    <submittedName>
        <fullName evidence="2">Uncharacterized protein</fullName>
    </submittedName>
</protein>
<keyword evidence="1" id="KW-1133">Transmembrane helix</keyword>
<dbReference type="EMBL" id="CP001654">
    <property type="protein sequence ID" value="ACS87641.1"/>
    <property type="molecule type" value="Genomic_DNA"/>
</dbReference>
<sequence>MSSTIFMYLNIMWFYFFIIFMTGSSLSSMKKVNVSFNVFI</sequence>